<feature type="domain" description="Carboxylesterase type B" evidence="8">
    <location>
        <begin position="12"/>
        <end position="522"/>
    </location>
</feature>
<evidence type="ECO:0000256" key="6">
    <source>
        <dbReference type="ARBA" id="ARBA00023180"/>
    </source>
</evidence>
<reference evidence="9" key="1">
    <citation type="submission" date="2021-10" db="EMBL/GenBank/DDBJ databases">
        <title>Melipona bicolor Genome sequencing and assembly.</title>
        <authorList>
            <person name="Araujo N.S."/>
            <person name="Arias M.C."/>
        </authorList>
    </citation>
    <scope>NUCLEOTIDE SEQUENCE</scope>
    <source>
        <strain evidence="9">USP_2M_L1-L4_2017</strain>
        <tissue evidence="9">Whole body</tissue>
    </source>
</reference>
<keyword evidence="10" id="KW-1185">Reference proteome</keyword>
<dbReference type="EC" id="3.1.1.-" evidence="7"/>
<evidence type="ECO:0000256" key="5">
    <source>
        <dbReference type="ARBA" id="ARBA00023157"/>
    </source>
</evidence>
<keyword evidence="6" id="KW-0325">Glycoprotein</keyword>
<accession>A0AA40KI37</accession>
<dbReference type="InterPro" id="IPR019826">
    <property type="entry name" value="Carboxylesterase_B_AS"/>
</dbReference>
<evidence type="ECO:0000256" key="7">
    <source>
        <dbReference type="RuleBase" id="RU361235"/>
    </source>
</evidence>
<evidence type="ECO:0000313" key="9">
    <source>
        <dbReference type="EMBL" id="KAK1121162.1"/>
    </source>
</evidence>
<sequence>MKLVRTWLTMRKPIVTVKQGKLEGAELKSALGLSYLAFRGIPFAAPPVGNLRFKDPQPPLSWTGIKDISKEQKYLAPQKDEFAPFGIIGDEDCLYLNVYANSLNQSKPVMFWIHGGAFIVGNSSFYESRPDYLLAKDVVVVSANHRLGAFGFLNLGHRVAPGNFGLKDLIAALEWVKENIANFGGDPNNVTIFGASAGGALVHSLLASPCARGLFHKAILHSGTLYCPWATRGMKNRTAYGFKLVSLLGKDTTDPVEAVEFLRTVPAKNIVEAQESILSLEDTKAFTLVYGVDHDKVAENPVLPQSIEQLLENDANVPVIISYTEHEYIMFLKDKSEKTIAEINRTLYTHVNNLRSSMKLEDGEVEKLFEMVKDQYFGGKPVIEKTLSNFSKLISLIYFGIPALTMLKDRVKRTTAPNYFCVFSYVGNEKTQTDRLVKRQISGASHIDDIAYLLYLPKCKIENPDPPAIGTKDRITLERMTRMWTNFAKTGDPTSVKDEYVNVTWKPATSKELCQLKIDDELQLLPLPQDILFAK</sequence>
<comment type="caution">
    <text evidence="9">The sequence shown here is derived from an EMBL/GenBank/DDBJ whole genome shotgun (WGS) entry which is preliminary data.</text>
</comment>
<dbReference type="GO" id="GO:0052689">
    <property type="term" value="F:carboxylic ester hydrolase activity"/>
    <property type="evidence" value="ECO:0007669"/>
    <property type="project" value="UniProtKB-KW"/>
</dbReference>
<evidence type="ECO:0000259" key="8">
    <source>
        <dbReference type="Pfam" id="PF00135"/>
    </source>
</evidence>
<protein>
    <recommendedName>
        <fullName evidence="7">Carboxylic ester hydrolase</fullName>
        <ecNumber evidence="7">3.1.1.-</ecNumber>
    </recommendedName>
</protein>
<dbReference type="EMBL" id="JAHYIQ010000027">
    <property type="protein sequence ID" value="KAK1121162.1"/>
    <property type="molecule type" value="Genomic_DNA"/>
</dbReference>
<dbReference type="Pfam" id="PF00135">
    <property type="entry name" value="COesterase"/>
    <property type="match status" value="1"/>
</dbReference>
<dbReference type="InterPro" id="IPR029058">
    <property type="entry name" value="AB_hydrolase_fold"/>
</dbReference>
<dbReference type="Proteomes" id="UP001177670">
    <property type="component" value="Unassembled WGS sequence"/>
</dbReference>
<proteinExistence type="inferred from homology"/>
<organism evidence="9 10">
    <name type="scientific">Melipona bicolor</name>
    <dbReference type="NCBI Taxonomy" id="60889"/>
    <lineage>
        <taxon>Eukaryota</taxon>
        <taxon>Metazoa</taxon>
        <taxon>Ecdysozoa</taxon>
        <taxon>Arthropoda</taxon>
        <taxon>Hexapoda</taxon>
        <taxon>Insecta</taxon>
        <taxon>Pterygota</taxon>
        <taxon>Neoptera</taxon>
        <taxon>Endopterygota</taxon>
        <taxon>Hymenoptera</taxon>
        <taxon>Apocrita</taxon>
        <taxon>Aculeata</taxon>
        <taxon>Apoidea</taxon>
        <taxon>Anthophila</taxon>
        <taxon>Apidae</taxon>
        <taxon>Melipona</taxon>
    </lineage>
</organism>
<dbReference type="InterPro" id="IPR002168">
    <property type="entry name" value="Lipase_GDXG_HIS_AS"/>
</dbReference>
<keyword evidence="5" id="KW-1015">Disulfide bond</keyword>
<dbReference type="InterPro" id="IPR002018">
    <property type="entry name" value="CarbesteraseB"/>
</dbReference>
<dbReference type="AlphaFoldDB" id="A0AA40KI37"/>
<evidence type="ECO:0000313" key="10">
    <source>
        <dbReference type="Proteomes" id="UP001177670"/>
    </source>
</evidence>
<keyword evidence="4 7" id="KW-0378">Hydrolase</keyword>
<dbReference type="Gene3D" id="3.40.50.1820">
    <property type="entry name" value="alpha/beta hydrolase"/>
    <property type="match status" value="1"/>
</dbReference>
<comment type="similarity">
    <text evidence="1 7">Belongs to the type-B carboxylesterase/lipase family.</text>
</comment>
<dbReference type="PANTHER" id="PTHR43142">
    <property type="entry name" value="CARBOXYLIC ESTER HYDROLASE"/>
    <property type="match status" value="1"/>
</dbReference>
<dbReference type="SUPFAM" id="SSF53474">
    <property type="entry name" value="alpha/beta-Hydrolases"/>
    <property type="match status" value="1"/>
</dbReference>
<evidence type="ECO:0000256" key="2">
    <source>
        <dbReference type="ARBA" id="ARBA00010515"/>
    </source>
</evidence>
<name>A0AA40KI37_9HYME</name>
<dbReference type="PROSITE" id="PS00122">
    <property type="entry name" value="CARBOXYLESTERASE_B_1"/>
    <property type="match status" value="1"/>
</dbReference>
<keyword evidence="3" id="KW-0719">Serine esterase</keyword>
<dbReference type="PANTHER" id="PTHR43142:SF1">
    <property type="entry name" value="CARBOXYLIC ESTER HYDROLASE"/>
    <property type="match status" value="1"/>
</dbReference>
<evidence type="ECO:0000256" key="3">
    <source>
        <dbReference type="ARBA" id="ARBA00022487"/>
    </source>
</evidence>
<comment type="similarity">
    <text evidence="2">Belongs to the 'GDXG' lipolytic enzyme family.</text>
</comment>
<evidence type="ECO:0000256" key="4">
    <source>
        <dbReference type="ARBA" id="ARBA00022801"/>
    </source>
</evidence>
<gene>
    <name evidence="9" type="ORF">K0M31_010469</name>
</gene>
<dbReference type="PROSITE" id="PS01173">
    <property type="entry name" value="LIPASE_GDXG_HIS"/>
    <property type="match status" value="1"/>
</dbReference>
<evidence type="ECO:0000256" key="1">
    <source>
        <dbReference type="ARBA" id="ARBA00005964"/>
    </source>
</evidence>